<keyword evidence="4" id="KW-0186">Copper</keyword>
<evidence type="ECO:0000256" key="2">
    <source>
        <dbReference type="ARBA" id="ARBA00022723"/>
    </source>
</evidence>
<keyword evidence="5" id="KW-0732">Signal</keyword>
<dbReference type="InterPro" id="IPR028871">
    <property type="entry name" value="BlueCu_1_BS"/>
</dbReference>
<name>A0A918TZ53_9BACT</name>
<evidence type="ECO:0000259" key="6">
    <source>
        <dbReference type="Pfam" id="PF00127"/>
    </source>
</evidence>
<evidence type="ECO:0000313" key="7">
    <source>
        <dbReference type="EMBL" id="GHC67450.1"/>
    </source>
</evidence>
<evidence type="ECO:0000256" key="3">
    <source>
        <dbReference type="ARBA" id="ARBA00022982"/>
    </source>
</evidence>
<keyword evidence="8" id="KW-1185">Reference proteome</keyword>
<dbReference type="Pfam" id="PF00127">
    <property type="entry name" value="Copper-bind"/>
    <property type="match status" value="1"/>
</dbReference>
<reference evidence="7" key="1">
    <citation type="journal article" date="2014" name="Int. J. Syst. Evol. Microbiol.">
        <title>Complete genome sequence of Corynebacterium casei LMG S-19264T (=DSM 44701T), isolated from a smear-ripened cheese.</title>
        <authorList>
            <consortium name="US DOE Joint Genome Institute (JGI-PGF)"/>
            <person name="Walter F."/>
            <person name="Albersmeier A."/>
            <person name="Kalinowski J."/>
            <person name="Ruckert C."/>
        </authorList>
    </citation>
    <scope>NUCLEOTIDE SEQUENCE</scope>
    <source>
        <strain evidence="7">KCTC 12988</strain>
    </source>
</reference>
<dbReference type="SUPFAM" id="SSF49503">
    <property type="entry name" value="Cupredoxins"/>
    <property type="match status" value="1"/>
</dbReference>
<dbReference type="EMBL" id="BMXI01000024">
    <property type="protein sequence ID" value="GHC67450.1"/>
    <property type="molecule type" value="Genomic_DNA"/>
</dbReference>
<gene>
    <name evidence="7" type="ORF">GCM10007100_39390</name>
</gene>
<keyword evidence="3" id="KW-0249">Electron transport</keyword>
<accession>A0A918TZ53</accession>
<dbReference type="RefSeq" id="WP_189574372.1">
    <property type="nucleotide sequence ID" value="NZ_BMXI01000024.1"/>
</dbReference>
<keyword evidence="1" id="KW-0813">Transport</keyword>
<reference evidence="7" key="2">
    <citation type="submission" date="2020-09" db="EMBL/GenBank/DDBJ databases">
        <authorList>
            <person name="Sun Q."/>
            <person name="Kim S."/>
        </authorList>
    </citation>
    <scope>NUCLEOTIDE SEQUENCE</scope>
    <source>
        <strain evidence="7">KCTC 12988</strain>
    </source>
</reference>
<dbReference type="GO" id="GO:0005507">
    <property type="term" value="F:copper ion binding"/>
    <property type="evidence" value="ECO:0007669"/>
    <property type="project" value="InterPro"/>
</dbReference>
<dbReference type="Proteomes" id="UP000644507">
    <property type="component" value="Unassembled WGS sequence"/>
</dbReference>
<dbReference type="PANTHER" id="PTHR33546:SF1">
    <property type="entry name" value="LARGE, MULTIFUNCTIONAL SECRETED PROTEIN"/>
    <property type="match status" value="1"/>
</dbReference>
<feature type="signal peptide" evidence="5">
    <location>
        <begin position="1"/>
        <end position="24"/>
    </location>
</feature>
<dbReference type="PROSITE" id="PS00196">
    <property type="entry name" value="COPPER_BLUE"/>
    <property type="match status" value="1"/>
</dbReference>
<dbReference type="PANTHER" id="PTHR33546">
    <property type="entry name" value="LARGE, MULTIFUNCTIONAL SECRETED PROTEIN-RELATED"/>
    <property type="match status" value="1"/>
</dbReference>
<evidence type="ECO:0000256" key="4">
    <source>
        <dbReference type="ARBA" id="ARBA00023008"/>
    </source>
</evidence>
<dbReference type="InterPro" id="IPR011041">
    <property type="entry name" value="Quinoprot_gluc/sorb_DH_b-prop"/>
</dbReference>
<sequence>MFTSKPLSTTLSLSVLCAIAPLSAEPNLANPDLHPYAATSGGREGYALASQPVNKFRLYDFYQRQADYYMAHPDEMPEVLPAYPGLDGGNFGHWGKFNQNQYRDLRWNEGELGETFTHVFRAGDFSLLKPVLLQLGEQRELSAAFDPLTLRYRAIWKDGFVHFDGFRWGTSRNAALQGTSLFLEEKAPSPADSRYLGFRRYGKRVVFLYEKNGTTVGDEPWAVGNTFYRRIEITEADATVSIGLPKGENLTNRIVSQQGLSATLQDGGKLELVTAHAQASVIVGTTFGKSEPSDEAALEHFAQEREQTKRWTEILTTSGTKGEAPATSPYAVDTIGIPFDNPYRTVMQLTSIGFLPNGEALIATLPGDIWKVSGLDKNLEKVTWSRFATGFNQPIGIHIDDDGIFVLDRGQIYRLHDENQDGEVDFYENYANDFGGYQNSHSHTFGLHRTADGSFHFTQRESILRTGPDRKTVVQGSGVRNCMGIGGSDDYFWVAPQEGTWTPASSIIEVRDKEFYGLPSRTDATSKISPPLCYIPRGIENSTGGMVEITSDKWGPYQGAHLGLSYGSGLHYLILRDPTGSRPQGAVVPLEGEFLAGSMRGQFHPQDGQLYLVGLDGWGDYSTQDGCFHRVRYTGGESHKPNGFRVHRNGIRVDFPIALDPATASQPENFFAQGWNYEYAKRYGSPEFSAKVPDSLGHDPVAIRSVKLLDGGKSLFIEMPELLPVMQLHIRMHLATAAGKSFRTDLFPSPLFPSEPFEASGLAKVESPATPAVLRIARAKKQGNQSGKLVEGERKLVVNAIGGLVYERTVLEAKAGEPLALHLRNTDVMEHNLVIVKPGATKLVGEASFKMLNDPKAGEKHYVPDLPEVVAYVPIVDPGKQHVLHFRAPKEPGDYPYICTYPGHWQVMQGVLKVR</sequence>
<organism evidence="7 8">
    <name type="scientific">Roseibacillus persicicus</name>
    <dbReference type="NCBI Taxonomy" id="454148"/>
    <lineage>
        <taxon>Bacteria</taxon>
        <taxon>Pseudomonadati</taxon>
        <taxon>Verrucomicrobiota</taxon>
        <taxon>Verrucomicrobiia</taxon>
        <taxon>Verrucomicrobiales</taxon>
        <taxon>Verrucomicrobiaceae</taxon>
        <taxon>Roseibacillus</taxon>
    </lineage>
</organism>
<evidence type="ECO:0000256" key="1">
    <source>
        <dbReference type="ARBA" id="ARBA00022448"/>
    </source>
</evidence>
<evidence type="ECO:0000313" key="8">
    <source>
        <dbReference type="Proteomes" id="UP000644507"/>
    </source>
</evidence>
<dbReference type="SUPFAM" id="SSF50952">
    <property type="entry name" value="Soluble quinoprotein glucose dehydrogenase"/>
    <property type="match status" value="1"/>
</dbReference>
<comment type="caution">
    <text evidence="7">The sequence shown here is derived from an EMBL/GenBank/DDBJ whole genome shotgun (WGS) entry which is preliminary data.</text>
</comment>
<protein>
    <recommendedName>
        <fullName evidence="6">Blue (type 1) copper domain-containing protein</fullName>
    </recommendedName>
</protein>
<proteinExistence type="predicted"/>
<feature type="chain" id="PRO_5037849010" description="Blue (type 1) copper domain-containing protein" evidence="5">
    <location>
        <begin position="25"/>
        <end position="915"/>
    </location>
</feature>
<feature type="domain" description="Blue (type 1) copper" evidence="6">
    <location>
        <begin position="800"/>
        <end position="914"/>
    </location>
</feature>
<keyword evidence="2" id="KW-0479">Metal-binding</keyword>
<dbReference type="CDD" id="cd04233">
    <property type="entry name" value="Auracyanin"/>
    <property type="match status" value="1"/>
</dbReference>
<dbReference type="GO" id="GO:0009055">
    <property type="term" value="F:electron transfer activity"/>
    <property type="evidence" value="ECO:0007669"/>
    <property type="project" value="InterPro"/>
</dbReference>
<dbReference type="Gene3D" id="2.60.40.420">
    <property type="entry name" value="Cupredoxins - blue copper proteins"/>
    <property type="match status" value="1"/>
</dbReference>
<dbReference type="InterPro" id="IPR000923">
    <property type="entry name" value="BlueCu_1"/>
</dbReference>
<dbReference type="InterPro" id="IPR008972">
    <property type="entry name" value="Cupredoxin"/>
</dbReference>
<dbReference type="AlphaFoldDB" id="A0A918TZ53"/>
<evidence type="ECO:0000256" key="5">
    <source>
        <dbReference type="SAM" id="SignalP"/>
    </source>
</evidence>